<keyword evidence="6" id="KW-1003">Cell membrane</keyword>
<dbReference type="GO" id="GO:0005254">
    <property type="term" value="F:chloride channel activity"/>
    <property type="evidence" value="ECO:0007669"/>
    <property type="project" value="UniProtKB-KW"/>
</dbReference>
<dbReference type="PANTHER" id="PTHR10736">
    <property type="entry name" value="BESTROPHIN"/>
    <property type="match status" value="1"/>
</dbReference>
<dbReference type="PANTHER" id="PTHR10736:SF33">
    <property type="entry name" value="BESTROPHIN HOMOLOG"/>
    <property type="match status" value="1"/>
</dbReference>
<dbReference type="AlphaFoldDB" id="A0A0B1S1J1"/>
<evidence type="ECO:0000313" key="7">
    <source>
        <dbReference type="EMBL" id="KHJ77075.1"/>
    </source>
</evidence>
<protein>
    <recommendedName>
        <fullName evidence="6">Bestrophin homolog</fullName>
    </recommendedName>
</protein>
<dbReference type="EMBL" id="KN611123">
    <property type="protein sequence ID" value="KHJ77075.1"/>
    <property type="molecule type" value="Genomic_DNA"/>
</dbReference>
<comment type="subcellular location">
    <subcellularLocation>
        <location evidence="6">Cell membrane</location>
        <topology evidence="6">Multi-pass membrane protein</topology>
    </subcellularLocation>
    <subcellularLocation>
        <location evidence="1">Membrane</location>
    </subcellularLocation>
</comment>
<evidence type="ECO:0000256" key="3">
    <source>
        <dbReference type="ARBA" id="ARBA00022989"/>
    </source>
</evidence>
<keyword evidence="6" id="KW-0406">Ion transport</keyword>
<sequence>MWKAIWADLLVWCILYAILSIIYRLFLVKEHREVFEDLCIFFDQHSSFIPVTFMLGFYVSAVYNRWWQVFDNMGWIDQ</sequence>
<dbReference type="InterPro" id="IPR000615">
    <property type="entry name" value="Bestrophin"/>
</dbReference>
<comment type="function">
    <text evidence="6">Forms chloride channels.</text>
</comment>
<keyword evidence="8" id="KW-1185">Reference proteome</keyword>
<evidence type="ECO:0000256" key="1">
    <source>
        <dbReference type="ARBA" id="ARBA00004370"/>
    </source>
</evidence>
<keyword evidence="3 6" id="KW-1133">Transmembrane helix</keyword>
<proteinExistence type="inferred from homology"/>
<dbReference type="InterPro" id="IPR021134">
    <property type="entry name" value="Bestrophin-like"/>
</dbReference>
<organism evidence="7 8">
    <name type="scientific">Oesophagostomum dentatum</name>
    <name type="common">Nodular worm</name>
    <dbReference type="NCBI Taxonomy" id="61180"/>
    <lineage>
        <taxon>Eukaryota</taxon>
        <taxon>Metazoa</taxon>
        <taxon>Ecdysozoa</taxon>
        <taxon>Nematoda</taxon>
        <taxon>Chromadorea</taxon>
        <taxon>Rhabditida</taxon>
        <taxon>Rhabditina</taxon>
        <taxon>Rhabditomorpha</taxon>
        <taxon>Strongyloidea</taxon>
        <taxon>Strongylidae</taxon>
        <taxon>Oesophagostomum</taxon>
    </lineage>
</organism>
<comment type="similarity">
    <text evidence="5 6">Belongs to the anion channel-forming bestrophin (TC 1.A.46) family. Calcium-sensitive chloride channel subfamily.</text>
</comment>
<keyword evidence="6" id="KW-0868">Chloride</keyword>
<evidence type="ECO:0000313" key="8">
    <source>
        <dbReference type="Proteomes" id="UP000053660"/>
    </source>
</evidence>
<dbReference type="Pfam" id="PF01062">
    <property type="entry name" value="Bestrophin"/>
    <property type="match status" value="1"/>
</dbReference>
<reference evidence="7 8" key="1">
    <citation type="submission" date="2014-03" db="EMBL/GenBank/DDBJ databases">
        <title>Draft genome of the hookworm Oesophagostomum dentatum.</title>
        <authorList>
            <person name="Mitreva M."/>
        </authorList>
    </citation>
    <scope>NUCLEOTIDE SEQUENCE [LARGE SCALE GENOMIC DNA]</scope>
    <source>
        <strain evidence="7 8">OD-Hann</strain>
    </source>
</reference>
<gene>
    <name evidence="7" type="ORF">OESDEN_23305</name>
</gene>
<evidence type="ECO:0000256" key="5">
    <source>
        <dbReference type="ARBA" id="ARBA00034769"/>
    </source>
</evidence>
<dbReference type="Proteomes" id="UP000053660">
    <property type="component" value="Unassembled WGS sequence"/>
</dbReference>
<dbReference type="GO" id="GO:0005886">
    <property type="term" value="C:plasma membrane"/>
    <property type="evidence" value="ECO:0007669"/>
    <property type="project" value="UniProtKB-SubCell"/>
</dbReference>
<feature type="transmembrane region" description="Helical" evidence="6">
    <location>
        <begin position="48"/>
        <end position="67"/>
    </location>
</feature>
<evidence type="ECO:0000256" key="6">
    <source>
        <dbReference type="RuleBase" id="RU363126"/>
    </source>
</evidence>
<keyword evidence="6" id="KW-0813">Transport</keyword>
<keyword evidence="2 6" id="KW-0812">Transmembrane</keyword>
<keyword evidence="6" id="KW-0407">Ion channel</keyword>
<evidence type="ECO:0000256" key="2">
    <source>
        <dbReference type="ARBA" id="ARBA00022692"/>
    </source>
</evidence>
<evidence type="ECO:0000256" key="4">
    <source>
        <dbReference type="ARBA" id="ARBA00023136"/>
    </source>
</evidence>
<keyword evidence="4 6" id="KW-0472">Membrane</keyword>
<accession>A0A0B1S1J1</accession>
<feature type="transmembrane region" description="Helical" evidence="6">
    <location>
        <begin position="6"/>
        <end position="27"/>
    </location>
</feature>
<keyword evidence="6" id="KW-0869">Chloride channel</keyword>
<dbReference type="OrthoDB" id="201595at2759"/>
<name>A0A0B1S1J1_OESDE</name>
<dbReference type="GO" id="GO:0034707">
    <property type="term" value="C:chloride channel complex"/>
    <property type="evidence" value="ECO:0007669"/>
    <property type="project" value="UniProtKB-KW"/>
</dbReference>